<evidence type="ECO:0008006" key="4">
    <source>
        <dbReference type="Google" id="ProtNLM"/>
    </source>
</evidence>
<dbReference type="EMBL" id="MASR01000001">
    <property type="protein sequence ID" value="OFE13694.1"/>
    <property type="molecule type" value="Genomic_DNA"/>
</dbReference>
<accession>A0A1E8CMP7</accession>
<dbReference type="GO" id="GO:0005507">
    <property type="term" value="F:copper ion binding"/>
    <property type="evidence" value="ECO:0007669"/>
    <property type="project" value="InterPro"/>
</dbReference>
<keyword evidence="1" id="KW-1015">Disulfide bond</keyword>
<keyword evidence="3" id="KW-1185">Reference proteome</keyword>
<sequence>MAAYLVDNLSFRNKSNLELCFMSIHQRILSTLASVSGNVFDAQFAVAVLLSVGLIGTAAAADNPDDPVTRASDFTLIDQHGKAFNLHYHEQVPAIVLMGHRNGSTHVSAAIADISEQWSEQGVVFALINPAPGESRADILADTQQHELDMPVLKDEAGLVAETLALNHAAETLIIEPGRWQIVYRGPAATDAFSTTLQALLADESVALTEQAMPADAELLPQHAAAAELPDAMYSDTIAPLLVEKCADCHRPGGIGPWAMTNHAMIQGFSPMIRETILTKRMPPWHADPKIGEFLHDLSLSVDEARQLVSWIDAGAPRGEGEDKLMSVVEQAEQWELGEPDLVVTLPKFDIPATGTLDYQFFEVKNPLDRDVWVRAIQIAPGDRQVVHHAIATFGASSNEAGQSNSSESLFQPQLMTFVPGNETYEYPENTGVYVPAGSSFYTQMHYTTYGRATSDETRIGLYFRDEAPEHVLQHYSIVNPELRIPQGVAEHEETAYYQFQRDAVIYSLFPHAHYRGRSSEFTIRYPDGREEVVLSVPNYDFNWQRYFQFQEPIEAPAGTFVIHRTVYDNSTANLSNPDPSVTVRFGEQTWEEMLYGGISFRYEEPSESDHEINEDDYMAALAMGFMDVNIDGKIALDEMPEQSRQQLALPFTIMDRNKTMGLEYPEFRSFMVQSNMLSRDAF</sequence>
<proteinExistence type="predicted"/>
<reference evidence="3" key="1">
    <citation type="submission" date="2016-07" db="EMBL/GenBank/DDBJ databases">
        <authorList>
            <person name="Florea S."/>
            <person name="Webb J.S."/>
            <person name="Jaromczyk J."/>
            <person name="Schardl C.L."/>
        </authorList>
    </citation>
    <scope>NUCLEOTIDE SEQUENCE [LARGE SCALE GENOMIC DNA]</scope>
    <source>
        <strain evidence="3">KCTC 42131</strain>
    </source>
</reference>
<evidence type="ECO:0000313" key="3">
    <source>
        <dbReference type="Proteomes" id="UP000175669"/>
    </source>
</evidence>
<dbReference type="Gene3D" id="3.40.30.10">
    <property type="entry name" value="Glutaredoxin"/>
    <property type="match status" value="1"/>
</dbReference>
<dbReference type="STRING" id="1524254.PHACT_11580"/>
<organism evidence="2 3">
    <name type="scientific">Pseudohongiella acticola</name>
    <dbReference type="NCBI Taxonomy" id="1524254"/>
    <lineage>
        <taxon>Bacteria</taxon>
        <taxon>Pseudomonadati</taxon>
        <taxon>Pseudomonadota</taxon>
        <taxon>Gammaproteobacteria</taxon>
        <taxon>Pseudomonadales</taxon>
        <taxon>Pseudohongiellaceae</taxon>
        <taxon>Pseudohongiella</taxon>
    </lineage>
</organism>
<gene>
    <name evidence="2" type="ORF">PHACT_11580</name>
</gene>
<dbReference type="GO" id="GO:0016715">
    <property type="term" value="F:oxidoreductase activity, acting on paired donors, with incorporation or reduction of molecular oxygen, reduced ascorbate as one donor, and incorporation of one atom of oxygen"/>
    <property type="evidence" value="ECO:0007669"/>
    <property type="project" value="InterPro"/>
</dbReference>
<dbReference type="AlphaFoldDB" id="A0A1E8CMP7"/>
<evidence type="ECO:0000256" key="1">
    <source>
        <dbReference type="ARBA" id="ARBA00023157"/>
    </source>
</evidence>
<comment type="caution">
    <text evidence="2">The sequence shown here is derived from an EMBL/GenBank/DDBJ whole genome shotgun (WGS) entry which is preliminary data.</text>
</comment>
<dbReference type="SUPFAM" id="SSF49742">
    <property type="entry name" value="PHM/PNGase F"/>
    <property type="match status" value="2"/>
</dbReference>
<dbReference type="Proteomes" id="UP000175669">
    <property type="component" value="Unassembled WGS sequence"/>
</dbReference>
<dbReference type="Gene3D" id="2.60.120.230">
    <property type="match status" value="1"/>
</dbReference>
<dbReference type="InterPro" id="IPR014784">
    <property type="entry name" value="Cu2_ascorb_mOase-like_C"/>
</dbReference>
<dbReference type="SUPFAM" id="SSF52833">
    <property type="entry name" value="Thioredoxin-like"/>
    <property type="match status" value="1"/>
</dbReference>
<dbReference type="InterPro" id="IPR036939">
    <property type="entry name" value="Cu2_ascorb_mOase_N_sf"/>
</dbReference>
<dbReference type="InterPro" id="IPR008977">
    <property type="entry name" value="PHM/PNGase_F_dom_sf"/>
</dbReference>
<dbReference type="InterPro" id="IPR036249">
    <property type="entry name" value="Thioredoxin-like_sf"/>
</dbReference>
<protein>
    <recommendedName>
        <fullName evidence="4">Cytochrome c domain-containing protein</fullName>
    </recommendedName>
</protein>
<name>A0A1E8CMP7_9GAMM</name>
<evidence type="ECO:0000313" key="2">
    <source>
        <dbReference type="EMBL" id="OFE13694.1"/>
    </source>
</evidence>
<dbReference type="Gene3D" id="2.60.120.310">
    <property type="entry name" value="Copper type II, ascorbate-dependent monooxygenase, N-terminal domain"/>
    <property type="match status" value="1"/>
</dbReference>